<dbReference type="EMBL" id="JAQQLF010000012">
    <property type="protein sequence ID" value="MDC7717694.1"/>
    <property type="molecule type" value="Genomic_DNA"/>
</dbReference>
<keyword evidence="1" id="KW-0812">Transmembrane</keyword>
<dbReference type="InterPro" id="IPR052959">
    <property type="entry name" value="Inner_membrane_assoc"/>
</dbReference>
<keyword evidence="1" id="KW-0472">Membrane</keyword>
<accession>A0ABT5J1H4</accession>
<comment type="caution">
    <text evidence="2">The sequence shown here is derived from an EMBL/GenBank/DDBJ whole genome shotgun (WGS) entry which is preliminary data.</text>
</comment>
<evidence type="ECO:0000256" key="1">
    <source>
        <dbReference type="SAM" id="Phobius"/>
    </source>
</evidence>
<organism evidence="2 3">
    <name type="scientific">Vogesella aquatica</name>
    <dbReference type="NCBI Taxonomy" id="2984206"/>
    <lineage>
        <taxon>Bacteria</taxon>
        <taxon>Pseudomonadati</taxon>
        <taxon>Pseudomonadota</taxon>
        <taxon>Betaproteobacteria</taxon>
        <taxon>Neisseriales</taxon>
        <taxon>Chromobacteriaceae</taxon>
        <taxon>Vogesella</taxon>
    </lineage>
</organism>
<keyword evidence="1" id="KW-1133">Transmembrane helix</keyword>
<gene>
    <name evidence="2" type="ORF">PQU95_10780</name>
</gene>
<dbReference type="Pfam" id="PF04341">
    <property type="entry name" value="DUF485"/>
    <property type="match status" value="1"/>
</dbReference>
<dbReference type="PANTHER" id="PTHR38598">
    <property type="entry name" value="INNER MEMBRANE PROTEIN YJCH"/>
    <property type="match status" value="1"/>
</dbReference>
<keyword evidence="3" id="KW-1185">Reference proteome</keyword>
<name>A0ABT5J1H4_9NEIS</name>
<sequence length="103" mass="11263">MTGNATHAIRQHPQFATLVKRRSTLAWTLAALTLGTYYLYMLVVALAPDTLHQALHSGGVLSVGVPVGAAIIVFTWALTGYYVYRANTEFDRLTATILQESQP</sequence>
<evidence type="ECO:0000313" key="3">
    <source>
        <dbReference type="Proteomes" id="UP001219956"/>
    </source>
</evidence>
<feature type="transmembrane region" description="Helical" evidence="1">
    <location>
        <begin position="25"/>
        <end position="47"/>
    </location>
</feature>
<proteinExistence type="predicted"/>
<protein>
    <submittedName>
        <fullName evidence="2">DUF485 domain-containing protein</fullName>
    </submittedName>
</protein>
<dbReference type="Proteomes" id="UP001219956">
    <property type="component" value="Unassembled WGS sequence"/>
</dbReference>
<reference evidence="2 3" key="1">
    <citation type="submission" date="2023-01" db="EMBL/GenBank/DDBJ databases">
        <title>Novel species of the genus Vogesella isolated from rivers.</title>
        <authorList>
            <person name="Lu H."/>
        </authorList>
    </citation>
    <scope>NUCLEOTIDE SEQUENCE [LARGE SCALE GENOMIC DNA]</scope>
    <source>
        <strain evidence="2 3">DC21W</strain>
    </source>
</reference>
<dbReference type="InterPro" id="IPR007436">
    <property type="entry name" value="DUF485"/>
</dbReference>
<evidence type="ECO:0000313" key="2">
    <source>
        <dbReference type="EMBL" id="MDC7717694.1"/>
    </source>
</evidence>
<dbReference type="PANTHER" id="PTHR38598:SF1">
    <property type="entry name" value="INNER MEMBRANE PROTEIN YJCH"/>
    <property type="match status" value="1"/>
</dbReference>
<feature type="transmembrane region" description="Helical" evidence="1">
    <location>
        <begin position="59"/>
        <end position="84"/>
    </location>
</feature>
<dbReference type="RefSeq" id="WP_017510027.1">
    <property type="nucleotide sequence ID" value="NZ_JAQQLF010000012.1"/>
</dbReference>